<keyword evidence="2" id="KW-0472">Membrane</keyword>
<keyword evidence="2" id="KW-1133">Transmembrane helix</keyword>
<dbReference type="OrthoDB" id="9759690at2"/>
<feature type="coiled-coil region" evidence="1">
    <location>
        <begin position="505"/>
        <end position="564"/>
    </location>
</feature>
<organism evidence="3 4">
    <name type="scientific">Lignipirellula cremea</name>
    <dbReference type="NCBI Taxonomy" id="2528010"/>
    <lineage>
        <taxon>Bacteria</taxon>
        <taxon>Pseudomonadati</taxon>
        <taxon>Planctomycetota</taxon>
        <taxon>Planctomycetia</taxon>
        <taxon>Pirellulales</taxon>
        <taxon>Pirellulaceae</taxon>
        <taxon>Lignipirellula</taxon>
    </lineage>
</organism>
<dbReference type="GO" id="GO:0016020">
    <property type="term" value="C:membrane"/>
    <property type="evidence" value="ECO:0007669"/>
    <property type="project" value="InterPro"/>
</dbReference>
<evidence type="ECO:0000256" key="1">
    <source>
        <dbReference type="SAM" id="Coils"/>
    </source>
</evidence>
<feature type="transmembrane region" description="Helical" evidence="2">
    <location>
        <begin position="359"/>
        <end position="381"/>
    </location>
</feature>
<dbReference type="AlphaFoldDB" id="A0A518E0F6"/>
<evidence type="ECO:0000313" key="3">
    <source>
        <dbReference type="EMBL" id="QDU97572.1"/>
    </source>
</evidence>
<feature type="transmembrane region" description="Helical" evidence="2">
    <location>
        <begin position="186"/>
        <end position="207"/>
    </location>
</feature>
<dbReference type="KEGG" id="lcre:Pla8534_54220"/>
<feature type="transmembrane region" description="Helical" evidence="2">
    <location>
        <begin position="432"/>
        <end position="453"/>
    </location>
</feature>
<feature type="transmembrane region" description="Helical" evidence="2">
    <location>
        <begin position="151"/>
        <end position="174"/>
    </location>
</feature>
<name>A0A518E0F6_9BACT</name>
<dbReference type="InterPro" id="IPR001193">
    <property type="entry name" value="MBTPS2"/>
</dbReference>
<gene>
    <name evidence="3" type="ORF">Pla8534_54220</name>
</gene>
<keyword evidence="4" id="KW-1185">Reference proteome</keyword>
<reference evidence="3 4" key="1">
    <citation type="submission" date="2019-02" db="EMBL/GenBank/DDBJ databases">
        <title>Deep-cultivation of Planctomycetes and their phenomic and genomic characterization uncovers novel biology.</title>
        <authorList>
            <person name="Wiegand S."/>
            <person name="Jogler M."/>
            <person name="Boedeker C."/>
            <person name="Pinto D."/>
            <person name="Vollmers J."/>
            <person name="Rivas-Marin E."/>
            <person name="Kohn T."/>
            <person name="Peeters S.H."/>
            <person name="Heuer A."/>
            <person name="Rast P."/>
            <person name="Oberbeckmann S."/>
            <person name="Bunk B."/>
            <person name="Jeske O."/>
            <person name="Meyerdierks A."/>
            <person name="Storesund J.E."/>
            <person name="Kallscheuer N."/>
            <person name="Luecker S."/>
            <person name="Lage O.M."/>
            <person name="Pohl T."/>
            <person name="Merkel B.J."/>
            <person name="Hornburger P."/>
            <person name="Mueller R.-W."/>
            <person name="Bruemmer F."/>
            <person name="Labrenz M."/>
            <person name="Spormann A.M."/>
            <person name="Op den Camp H."/>
            <person name="Overmann J."/>
            <person name="Amann R."/>
            <person name="Jetten M.S.M."/>
            <person name="Mascher T."/>
            <person name="Medema M.H."/>
            <person name="Devos D.P."/>
            <person name="Kaster A.-K."/>
            <person name="Ovreas L."/>
            <person name="Rohde M."/>
            <person name="Galperin M.Y."/>
            <person name="Jogler C."/>
        </authorList>
    </citation>
    <scope>NUCLEOTIDE SEQUENCE [LARGE SCALE GENOMIC DNA]</scope>
    <source>
        <strain evidence="3 4">Pla85_3_4</strain>
    </source>
</reference>
<feature type="transmembrane region" description="Helical" evidence="2">
    <location>
        <begin position="283"/>
        <end position="302"/>
    </location>
</feature>
<dbReference type="PANTHER" id="PTHR13325:SF3">
    <property type="entry name" value="MEMBRANE-BOUND TRANSCRIPTION FACTOR SITE-2 PROTEASE"/>
    <property type="match status" value="1"/>
</dbReference>
<keyword evidence="1" id="KW-0175">Coiled coil</keyword>
<feature type="transmembrane region" description="Helical" evidence="2">
    <location>
        <begin position="393"/>
        <end position="411"/>
    </location>
</feature>
<accession>A0A518E0F6</accession>
<evidence type="ECO:0000313" key="4">
    <source>
        <dbReference type="Proteomes" id="UP000317648"/>
    </source>
</evidence>
<sequence length="751" mass="84398">MATAQDTANARPLGLRIRPDLATRALEFRGRRSWGVKDPVSLRYFQFREEEYFLIRQLDGTVGMDELQERFERRFAPRKLHPEQLLNFIGSLHSQGLIVADLPGQAEELLKRRDQQRWRDRFERVAGVLAIRFRGIDPDRMLGWLEPRMRWLFSWPVLVMAALLVGSALLLATLEFSTLRDRLPDFATFFSAKNAVYLAVALALTKILHELGHGLVCKHYHGECHELGLMLLVFTPCLYVNVTDAWLIRSRWQRAAIGAAGMAVELVLASLCLFLWWASEPGLLHGLFLNVVFICSVSTLLFNGNPLLRYDGYFILSDLIETPNLHQQSQAVVTHYLGRWFLGIEEANERSLPESGRGWLALFWVASLLYRLFVLWMIAWVLHAALKPYGLEALVQLMVLVSLGGMLAGPAQKTFTFLRHPGRMRDVKRLRFLILTSLLAGAVAAVLLVPLPYRVPATAMAELQGARRVYVTTPGAVTAQVQPGDTVQQGDVLARLEDLEIERQLTNLQGLAAEKQVKLDHLEKRRIVEQRSQTGAPAEADRLIRDVAQELAAIARQIAEQEKLREHLTITAPAAGVVLPQRPRREPPGAAGDLPPWSGSPLDPANTGALLETGDELCLIGDPAALEALLLIDQADIQFVRLQQRVRLRFHQTPGETLWGRIVEIAEVDLEELPAELIASGELPTVADKRGNPQLVSAAYQARVLFEKPALDERAAPLRLRSVGIARIHADPQSLWQRAARYLARTFRFEW</sequence>
<dbReference type="PANTHER" id="PTHR13325">
    <property type="entry name" value="PROTEASE M50 MEMBRANE-BOUND TRANSCRIPTION FACTOR SITE 2 PROTEASE"/>
    <property type="match status" value="1"/>
</dbReference>
<dbReference type="EMBL" id="CP036433">
    <property type="protein sequence ID" value="QDU97572.1"/>
    <property type="molecule type" value="Genomic_DNA"/>
</dbReference>
<dbReference type="Proteomes" id="UP000317648">
    <property type="component" value="Chromosome"/>
</dbReference>
<evidence type="ECO:0000256" key="2">
    <source>
        <dbReference type="SAM" id="Phobius"/>
    </source>
</evidence>
<dbReference type="GO" id="GO:0004222">
    <property type="term" value="F:metalloendopeptidase activity"/>
    <property type="evidence" value="ECO:0007669"/>
    <property type="project" value="InterPro"/>
</dbReference>
<dbReference type="GO" id="GO:0031293">
    <property type="term" value="P:membrane protein intracellular domain proteolysis"/>
    <property type="evidence" value="ECO:0007669"/>
    <property type="project" value="TreeGrafter"/>
</dbReference>
<feature type="transmembrane region" description="Helical" evidence="2">
    <location>
        <begin position="255"/>
        <end position="277"/>
    </location>
</feature>
<protein>
    <submittedName>
        <fullName evidence="3">HlyD family secretion protein</fullName>
    </submittedName>
</protein>
<dbReference type="GO" id="GO:0005737">
    <property type="term" value="C:cytoplasm"/>
    <property type="evidence" value="ECO:0007669"/>
    <property type="project" value="TreeGrafter"/>
</dbReference>
<proteinExistence type="predicted"/>
<dbReference type="RefSeq" id="WP_145056337.1">
    <property type="nucleotide sequence ID" value="NZ_CP036433.1"/>
</dbReference>
<feature type="transmembrane region" description="Helical" evidence="2">
    <location>
        <begin position="227"/>
        <end position="248"/>
    </location>
</feature>
<keyword evidence="2" id="KW-0812">Transmembrane</keyword>